<protein>
    <recommendedName>
        <fullName evidence="2">histidine kinase</fullName>
        <ecNumber evidence="2">2.7.13.3</ecNumber>
    </recommendedName>
</protein>
<keyword evidence="6 13" id="KW-0418">Kinase</keyword>
<comment type="caution">
    <text evidence="13">The sequence shown here is derived from an EMBL/GenBank/DDBJ whole genome shotgun (WGS) entry which is preliminary data.</text>
</comment>
<feature type="transmembrane region" description="Helical" evidence="9">
    <location>
        <begin position="112"/>
        <end position="131"/>
    </location>
</feature>
<sequence length="404" mass="42141">MTGPAAWRQAARAHPLVVDGVLAAALYTASLLAPVLPGDPPQRVPLTATVAVLAALACGALVFQRRWPIPVLAVTTGIACVSMIVSDAQGVFLGAPVIAAYTVAVRTGRRTAWTAGAAAALVYGVTSLATARSAWSGIGTQNLIVWIGMAVAAGDAVRSRRAYVGLLEERARRAEQSREEEAARRVVEERLRIARELHDVAAHHIAVISVQAGVAGHTLRTDPDVAEESLTLVRQASRSVLEELSALLGVLRRDDDPRAPVQPTRGLDGLEELAGSFAAAGLEVAWTLSGHPRPLPSAVDLAAYRIVQESLTNVHKHSGSSSARVGVEYAPDRLVVRIHDAGGGVAARKDTAVGGHGILGMRERAIAVGGWFEAGPEPDGGFTVRAELPLPPASVKVSGEGEDG</sequence>
<dbReference type="InterPro" id="IPR050482">
    <property type="entry name" value="Sensor_HK_TwoCompSys"/>
</dbReference>
<evidence type="ECO:0000259" key="10">
    <source>
        <dbReference type="Pfam" id="PF02518"/>
    </source>
</evidence>
<evidence type="ECO:0000313" key="13">
    <source>
        <dbReference type="EMBL" id="NGO45130.1"/>
    </source>
</evidence>
<dbReference type="Pfam" id="PF07730">
    <property type="entry name" value="HisKA_3"/>
    <property type="match status" value="1"/>
</dbReference>
<keyword evidence="9" id="KW-0472">Membrane</keyword>
<evidence type="ECO:0000256" key="5">
    <source>
        <dbReference type="ARBA" id="ARBA00022741"/>
    </source>
</evidence>
<keyword evidence="9" id="KW-1133">Transmembrane helix</keyword>
<dbReference type="SUPFAM" id="SSF55874">
    <property type="entry name" value="ATPase domain of HSP90 chaperone/DNA topoisomerase II/histidine kinase"/>
    <property type="match status" value="1"/>
</dbReference>
<keyword evidence="3" id="KW-0597">Phosphoprotein</keyword>
<evidence type="ECO:0000256" key="7">
    <source>
        <dbReference type="ARBA" id="ARBA00022840"/>
    </source>
</evidence>
<dbReference type="Pfam" id="PF23539">
    <property type="entry name" value="DUF7134"/>
    <property type="match status" value="1"/>
</dbReference>
<keyword evidence="9" id="KW-0812">Transmembrane</keyword>
<dbReference type="EC" id="2.7.13.3" evidence="2"/>
<feature type="transmembrane region" description="Helical" evidence="9">
    <location>
        <begin position="16"/>
        <end position="37"/>
    </location>
</feature>
<dbReference type="Gene3D" id="1.20.5.1930">
    <property type="match status" value="1"/>
</dbReference>
<dbReference type="InterPro" id="IPR003594">
    <property type="entry name" value="HATPase_dom"/>
</dbReference>
<feature type="domain" description="Signal transduction histidine kinase subgroup 3 dimerisation and phosphoacceptor" evidence="11">
    <location>
        <begin position="189"/>
        <end position="255"/>
    </location>
</feature>
<evidence type="ECO:0000259" key="12">
    <source>
        <dbReference type="Pfam" id="PF23539"/>
    </source>
</evidence>
<feature type="transmembrane region" description="Helical" evidence="9">
    <location>
        <begin position="70"/>
        <end position="92"/>
    </location>
</feature>
<evidence type="ECO:0000256" key="4">
    <source>
        <dbReference type="ARBA" id="ARBA00022679"/>
    </source>
</evidence>
<keyword evidence="14" id="KW-1185">Reference proteome</keyword>
<dbReference type="PANTHER" id="PTHR24421:SF10">
    <property type="entry name" value="NITRATE_NITRITE SENSOR PROTEIN NARQ"/>
    <property type="match status" value="1"/>
</dbReference>
<feature type="transmembrane region" description="Helical" evidence="9">
    <location>
        <begin position="43"/>
        <end position="63"/>
    </location>
</feature>
<dbReference type="Pfam" id="PF02518">
    <property type="entry name" value="HATPase_c"/>
    <property type="match status" value="1"/>
</dbReference>
<dbReference type="CDD" id="cd16917">
    <property type="entry name" value="HATPase_UhpB-NarQ-NarX-like"/>
    <property type="match status" value="1"/>
</dbReference>
<reference evidence="13 14" key="1">
    <citation type="submission" date="2020-02" db="EMBL/GenBank/DDBJ databases">
        <title>Whole-genome analyses of novel actinobacteria.</title>
        <authorList>
            <person name="Sahin N."/>
            <person name="Tokatli A."/>
        </authorList>
    </citation>
    <scope>NUCLEOTIDE SEQUENCE [LARGE SCALE GENOMIC DNA]</scope>
    <source>
        <strain evidence="13 14">YC419</strain>
    </source>
</reference>
<dbReference type="PANTHER" id="PTHR24421">
    <property type="entry name" value="NITRATE/NITRITE SENSOR PROTEIN NARX-RELATED"/>
    <property type="match status" value="1"/>
</dbReference>
<feature type="domain" description="Histidine kinase/HSP90-like ATPase" evidence="10">
    <location>
        <begin position="302"/>
        <end position="391"/>
    </location>
</feature>
<gene>
    <name evidence="13" type="ORF">G6048_24230</name>
</gene>
<dbReference type="Gene3D" id="3.30.565.10">
    <property type="entry name" value="Histidine kinase-like ATPase, C-terminal domain"/>
    <property type="match status" value="1"/>
</dbReference>
<dbReference type="EMBL" id="JAAKZX010000082">
    <property type="protein sequence ID" value="NGO45130.1"/>
    <property type="molecule type" value="Genomic_DNA"/>
</dbReference>
<keyword evidence="4" id="KW-0808">Transferase</keyword>
<dbReference type="GO" id="GO:0016301">
    <property type="term" value="F:kinase activity"/>
    <property type="evidence" value="ECO:0007669"/>
    <property type="project" value="UniProtKB-KW"/>
</dbReference>
<proteinExistence type="predicted"/>
<organism evidence="13 14">
    <name type="scientific">Streptomyces ureilyticus</name>
    <dbReference type="NCBI Taxonomy" id="1775131"/>
    <lineage>
        <taxon>Bacteria</taxon>
        <taxon>Bacillati</taxon>
        <taxon>Actinomycetota</taxon>
        <taxon>Actinomycetes</taxon>
        <taxon>Kitasatosporales</taxon>
        <taxon>Streptomycetaceae</taxon>
        <taxon>Streptomyces</taxon>
    </lineage>
</organism>
<evidence type="ECO:0000256" key="1">
    <source>
        <dbReference type="ARBA" id="ARBA00000085"/>
    </source>
</evidence>
<evidence type="ECO:0000256" key="9">
    <source>
        <dbReference type="SAM" id="Phobius"/>
    </source>
</evidence>
<evidence type="ECO:0000259" key="11">
    <source>
        <dbReference type="Pfam" id="PF07730"/>
    </source>
</evidence>
<comment type="catalytic activity">
    <reaction evidence="1">
        <text>ATP + protein L-histidine = ADP + protein N-phospho-L-histidine.</text>
        <dbReference type="EC" id="2.7.13.3"/>
    </reaction>
</comment>
<evidence type="ECO:0000256" key="2">
    <source>
        <dbReference type="ARBA" id="ARBA00012438"/>
    </source>
</evidence>
<evidence type="ECO:0000256" key="8">
    <source>
        <dbReference type="ARBA" id="ARBA00023012"/>
    </source>
</evidence>
<dbReference type="InterPro" id="IPR036890">
    <property type="entry name" value="HATPase_C_sf"/>
</dbReference>
<dbReference type="InterPro" id="IPR055558">
    <property type="entry name" value="DUF7134"/>
</dbReference>
<evidence type="ECO:0000256" key="3">
    <source>
        <dbReference type="ARBA" id="ARBA00022553"/>
    </source>
</evidence>
<keyword evidence="5" id="KW-0547">Nucleotide-binding</keyword>
<dbReference type="RefSeq" id="WP_165341702.1">
    <property type="nucleotide sequence ID" value="NZ_JAAKZX010000082.1"/>
</dbReference>
<evidence type="ECO:0000256" key="6">
    <source>
        <dbReference type="ARBA" id="ARBA00022777"/>
    </source>
</evidence>
<name>A0ABX0DTA1_9ACTN</name>
<evidence type="ECO:0000313" key="14">
    <source>
        <dbReference type="Proteomes" id="UP001518140"/>
    </source>
</evidence>
<keyword evidence="8" id="KW-0902">Two-component regulatory system</keyword>
<dbReference type="Proteomes" id="UP001518140">
    <property type="component" value="Unassembled WGS sequence"/>
</dbReference>
<feature type="domain" description="DUF7134" evidence="12">
    <location>
        <begin position="9"/>
        <end position="161"/>
    </location>
</feature>
<dbReference type="InterPro" id="IPR011712">
    <property type="entry name" value="Sig_transdc_His_kin_sub3_dim/P"/>
</dbReference>
<accession>A0ABX0DTA1</accession>
<keyword evidence="7" id="KW-0067">ATP-binding</keyword>